<feature type="non-terminal residue" evidence="2">
    <location>
        <position position="1"/>
    </location>
</feature>
<reference evidence="2 3" key="1">
    <citation type="submission" date="2017-11" db="EMBL/GenBank/DDBJ databases">
        <title>De-novo sequencing of pomegranate (Punica granatum L.) genome.</title>
        <authorList>
            <person name="Akparov Z."/>
            <person name="Amiraslanov A."/>
            <person name="Hajiyeva S."/>
            <person name="Abbasov M."/>
            <person name="Kaur K."/>
            <person name="Hamwieh A."/>
            <person name="Solovyev V."/>
            <person name="Salamov A."/>
            <person name="Braich B."/>
            <person name="Kosarev P."/>
            <person name="Mahmoud A."/>
            <person name="Hajiyev E."/>
            <person name="Babayeva S."/>
            <person name="Izzatullayeva V."/>
            <person name="Mammadov A."/>
            <person name="Mammadov A."/>
            <person name="Sharifova S."/>
            <person name="Ojaghi J."/>
            <person name="Eynullazada K."/>
            <person name="Bayramov B."/>
            <person name="Abdulazimova A."/>
            <person name="Shahmuradov I."/>
        </authorList>
    </citation>
    <scope>NUCLEOTIDE SEQUENCE [LARGE SCALE GENOMIC DNA]</scope>
    <source>
        <strain evidence="3">cv. AG2017</strain>
        <tissue evidence="2">Leaf</tissue>
    </source>
</reference>
<proteinExistence type="predicted"/>
<sequence length="69" mass="7484">ELASAATAEQDVETPSRRKSQRRAAQASANRSKVEIPPAEELESFAPSELDVEMHTEESASIAVEEVSE</sequence>
<evidence type="ECO:0000256" key="1">
    <source>
        <dbReference type="SAM" id="MobiDB-lite"/>
    </source>
</evidence>
<keyword evidence="3" id="KW-1185">Reference proteome</keyword>
<evidence type="ECO:0000313" key="2">
    <source>
        <dbReference type="EMBL" id="PKI30890.1"/>
    </source>
</evidence>
<comment type="caution">
    <text evidence="2">The sequence shown here is derived from an EMBL/GenBank/DDBJ whole genome shotgun (WGS) entry which is preliminary data.</text>
</comment>
<feature type="non-terminal residue" evidence="2">
    <location>
        <position position="69"/>
    </location>
</feature>
<feature type="compositionally biased region" description="Low complexity" evidence="1">
    <location>
        <begin position="59"/>
        <end position="69"/>
    </location>
</feature>
<gene>
    <name evidence="2" type="ORF">CRG98_048719</name>
</gene>
<name>A0A2I0HH94_PUNGR</name>
<dbReference type="AlphaFoldDB" id="A0A2I0HH94"/>
<dbReference type="Proteomes" id="UP000233551">
    <property type="component" value="Unassembled WGS sequence"/>
</dbReference>
<feature type="region of interest" description="Disordered" evidence="1">
    <location>
        <begin position="1"/>
        <end position="69"/>
    </location>
</feature>
<dbReference type="EMBL" id="PGOL01021026">
    <property type="protein sequence ID" value="PKI30890.1"/>
    <property type="molecule type" value="Genomic_DNA"/>
</dbReference>
<protein>
    <submittedName>
        <fullName evidence="2">Uncharacterized protein</fullName>
    </submittedName>
</protein>
<evidence type="ECO:0000313" key="3">
    <source>
        <dbReference type="Proteomes" id="UP000233551"/>
    </source>
</evidence>
<organism evidence="2 3">
    <name type="scientific">Punica granatum</name>
    <name type="common">Pomegranate</name>
    <dbReference type="NCBI Taxonomy" id="22663"/>
    <lineage>
        <taxon>Eukaryota</taxon>
        <taxon>Viridiplantae</taxon>
        <taxon>Streptophyta</taxon>
        <taxon>Embryophyta</taxon>
        <taxon>Tracheophyta</taxon>
        <taxon>Spermatophyta</taxon>
        <taxon>Magnoliopsida</taxon>
        <taxon>eudicotyledons</taxon>
        <taxon>Gunneridae</taxon>
        <taxon>Pentapetalae</taxon>
        <taxon>rosids</taxon>
        <taxon>malvids</taxon>
        <taxon>Myrtales</taxon>
        <taxon>Lythraceae</taxon>
        <taxon>Punica</taxon>
    </lineage>
</organism>
<accession>A0A2I0HH94</accession>